<dbReference type="PROSITE" id="PS51371">
    <property type="entry name" value="CBS"/>
    <property type="match status" value="2"/>
</dbReference>
<dbReference type="Pfam" id="PF00571">
    <property type="entry name" value="CBS"/>
    <property type="match status" value="2"/>
</dbReference>
<evidence type="ECO:0000256" key="2">
    <source>
        <dbReference type="PROSITE-ProRule" id="PRU00703"/>
    </source>
</evidence>
<evidence type="ECO:0000313" key="4">
    <source>
        <dbReference type="EMBL" id="MEL0629428.1"/>
    </source>
</evidence>
<dbReference type="Proteomes" id="UP001369082">
    <property type="component" value="Unassembled WGS sequence"/>
</dbReference>
<dbReference type="EMBL" id="JBAKAZ010000022">
    <property type="protein sequence ID" value="MEL0629428.1"/>
    <property type="molecule type" value="Genomic_DNA"/>
</dbReference>
<reference evidence="4 5" key="1">
    <citation type="submission" date="2024-02" db="EMBL/GenBank/DDBJ databases">
        <title>Bacteria isolated from the canopy kelp, Nereocystis luetkeana.</title>
        <authorList>
            <person name="Pfister C.A."/>
            <person name="Younker I.T."/>
            <person name="Light S.H."/>
        </authorList>
    </citation>
    <scope>NUCLEOTIDE SEQUENCE [LARGE SCALE GENOMIC DNA]</scope>
    <source>
        <strain evidence="4 5">TI.1.05</strain>
    </source>
</reference>
<keyword evidence="1 2" id="KW-0129">CBS domain</keyword>
<accession>A0ABU9GQ35</accession>
<feature type="domain" description="CBS" evidence="3">
    <location>
        <begin position="78"/>
        <end position="132"/>
    </location>
</feature>
<dbReference type="InterPro" id="IPR046342">
    <property type="entry name" value="CBS_dom_sf"/>
</dbReference>
<comment type="caution">
    <text evidence="4">The sequence shown here is derived from an EMBL/GenBank/DDBJ whole genome shotgun (WGS) entry which is preliminary data.</text>
</comment>
<evidence type="ECO:0000256" key="1">
    <source>
        <dbReference type="ARBA" id="ARBA00023122"/>
    </source>
</evidence>
<keyword evidence="5" id="KW-1185">Reference proteome</keyword>
<dbReference type="SMART" id="SM00116">
    <property type="entry name" value="CBS"/>
    <property type="match status" value="2"/>
</dbReference>
<dbReference type="SUPFAM" id="SSF54631">
    <property type="entry name" value="CBS-domain pair"/>
    <property type="match status" value="1"/>
</dbReference>
<dbReference type="InterPro" id="IPR051257">
    <property type="entry name" value="Diverse_CBS-Domain"/>
</dbReference>
<dbReference type="InterPro" id="IPR000644">
    <property type="entry name" value="CBS_dom"/>
</dbReference>
<protein>
    <submittedName>
        <fullName evidence="4">CBS domain-containing protein</fullName>
    </submittedName>
</protein>
<evidence type="ECO:0000313" key="5">
    <source>
        <dbReference type="Proteomes" id="UP001369082"/>
    </source>
</evidence>
<dbReference type="PANTHER" id="PTHR43080">
    <property type="entry name" value="CBS DOMAIN-CONTAINING PROTEIN CBSX3, MITOCHONDRIAL"/>
    <property type="match status" value="1"/>
</dbReference>
<evidence type="ECO:0000259" key="3">
    <source>
        <dbReference type="PROSITE" id="PS51371"/>
    </source>
</evidence>
<organism evidence="4 5">
    <name type="scientific">Psychromonas aquatilis</name>
    <dbReference type="NCBI Taxonomy" id="2005072"/>
    <lineage>
        <taxon>Bacteria</taxon>
        <taxon>Pseudomonadati</taxon>
        <taxon>Pseudomonadota</taxon>
        <taxon>Gammaproteobacteria</taxon>
        <taxon>Alteromonadales</taxon>
        <taxon>Psychromonadaceae</taxon>
        <taxon>Psychromonas</taxon>
    </lineage>
</organism>
<dbReference type="RefSeq" id="WP_341597437.1">
    <property type="nucleotide sequence ID" value="NZ_JBAKAZ010000022.1"/>
</dbReference>
<feature type="domain" description="CBS" evidence="3">
    <location>
        <begin position="11"/>
        <end position="68"/>
    </location>
</feature>
<name>A0ABU9GQ35_9GAMM</name>
<dbReference type="CDD" id="cd04629">
    <property type="entry name" value="CBS_pair_bac"/>
    <property type="match status" value="1"/>
</dbReference>
<dbReference type="PANTHER" id="PTHR43080:SF26">
    <property type="entry name" value="REGULATORY PROTEIN"/>
    <property type="match status" value="1"/>
</dbReference>
<dbReference type="InterPro" id="IPR044729">
    <property type="entry name" value="CBS_bac"/>
</dbReference>
<sequence>MLNNLQVKEFMSGKMIAFTKEMNLQVAVDKLLNTNLIGGPVVDEEGKVVGWLSEQDCMAKLMEASYYSDHSALVEDVMSDKPVTIHSTLSIMDLAQKMIHEKPKMYPVLDEDSIYVGLITRKQVLGAMRSQL</sequence>
<proteinExistence type="predicted"/>
<dbReference type="Gene3D" id="3.10.580.10">
    <property type="entry name" value="CBS-domain"/>
    <property type="match status" value="1"/>
</dbReference>
<gene>
    <name evidence="4" type="ORF">V6256_07390</name>
</gene>